<feature type="compositionally biased region" description="Polar residues" evidence="5">
    <location>
        <begin position="222"/>
        <end position="248"/>
    </location>
</feature>
<keyword evidence="3" id="KW-0804">Transcription</keyword>
<dbReference type="PANTHER" id="PTHR31945:SF63">
    <property type="entry name" value="TRANSCRIPTION FACTOR BHLH90"/>
    <property type="match status" value="1"/>
</dbReference>
<sequence length="483" mass="54331">MIIGALERAVEWLRPLVKTQEWDYCVIWKLGDDPSRFVEFVNCCCGGGEDVDECYVAVKEEGGGDGFCRDFNFQHCVRSDACVKLAQYPFSLPLYSGIHGEVAMSGQPRWCSYAGTYNSNNETGGTQVLVPVAGGLIELFSTQNVPSDQKLIELITAYYNVSVKQEIMSAHSHNDKSLLEKLHRHPFVVEHLNDQCHFNSMSRLQSQVTVSHTSPYGIEGSSAGSTPSNEYPLLQSGSNHVSPNLSPIKSTKSWKRKFDQEMSKDEVVRVASYAVDKKDKVKGKQKTGKEQYHSKNLITERNRRIRIKEGLFTLRALVPNISKMDKAAILGDAIDYIKELQDTARNFQAELKEMEEEEYSKDNGGSEILELKGSYQDTKHPLANESIQGPAVADQNQLIPKMPLEIEVNQIGPKDFLLKVIHSRKRDGFLRLTKALHSLGLQIIDANVTTCKGRVLNNFRIEATQKEFEPQKLKDLLLTSWTL</sequence>
<dbReference type="PROSITE" id="PS50888">
    <property type="entry name" value="BHLH"/>
    <property type="match status" value="1"/>
</dbReference>
<organism evidence="7 8">
    <name type="scientific">Apium graveolens</name>
    <name type="common">Celery</name>
    <dbReference type="NCBI Taxonomy" id="4045"/>
    <lineage>
        <taxon>Eukaryota</taxon>
        <taxon>Viridiplantae</taxon>
        <taxon>Streptophyta</taxon>
        <taxon>Embryophyta</taxon>
        <taxon>Tracheophyta</taxon>
        <taxon>Spermatophyta</taxon>
        <taxon>Magnoliopsida</taxon>
        <taxon>eudicotyledons</taxon>
        <taxon>Gunneridae</taxon>
        <taxon>Pentapetalae</taxon>
        <taxon>asterids</taxon>
        <taxon>campanulids</taxon>
        <taxon>Apiales</taxon>
        <taxon>Apiaceae</taxon>
        <taxon>Apioideae</taxon>
        <taxon>apioid superclade</taxon>
        <taxon>Apieae</taxon>
        <taxon>Apium</taxon>
    </lineage>
</organism>
<dbReference type="GO" id="GO:0046983">
    <property type="term" value="F:protein dimerization activity"/>
    <property type="evidence" value="ECO:0007669"/>
    <property type="project" value="InterPro"/>
</dbReference>
<evidence type="ECO:0000256" key="2">
    <source>
        <dbReference type="ARBA" id="ARBA00023015"/>
    </source>
</evidence>
<dbReference type="SMART" id="SM00353">
    <property type="entry name" value="HLH"/>
    <property type="match status" value="1"/>
</dbReference>
<evidence type="ECO:0000259" key="6">
    <source>
        <dbReference type="PROSITE" id="PS50888"/>
    </source>
</evidence>
<feature type="domain" description="BHLH" evidence="6">
    <location>
        <begin position="291"/>
        <end position="340"/>
    </location>
</feature>
<dbReference type="EMBL" id="WRXP01002582">
    <property type="protein sequence ID" value="KAF1001771.1"/>
    <property type="molecule type" value="Genomic_DNA"/>
</dbReference>
<dbReference type="AlphaFoldDB" id="A0A6L5B7Y7"/>
<gene>
    <name evidence="7" type="ORF">AG4045_008707</name>
</gene>
<dbReference type="Pfam" id="PF00010">
    <property type="entry name" value="HLH"/>
    <property type="match status" value="1"/>
</dbReference>
<evidence type="ECO:0000313" key="7">
    <source>
        <dbReference type="EMBL" id="KAF1001771.1"/>
    </source>
</evidence>
<evidence type="ECO:0000256" key="1">
    <source>
        <dbReference type="ARBA" id="ARBA00004123"/>
    </source>
</evidence>
<reference evidence="7" key="1">
    <citation type="submission" date="2020-01" db="EMBL/GenBank/DDBJ databases">
        <title>The Celery Genome Sequence Reveals Sequential Paleo-tetraploidization, Resistance Gene Elimination, Karyotype Evolution, and Functional Innovation in Apiales.</title>
        <authorList>
            <person name="Song X."/>
        </authorList>
    </citation>
    <scope>NUCLEOTIDE SEQUENCE</scope>
    <source>
        <tissue evidence="7">Leaf</tissue>
    </source>
</reference>
<dbReference type="Gene3D" id="4.10.280.10">
    <property type="entry name" value="Helix-loop-helix DNA-binding domain"/>
    <property type="match status" value="1"/>
</dbReference>
<dbReference type="GO" id="GO:0003700">
    <property type="term" value="F:DNA-binding transcription factor activity"/>
    <property type="evidence" value="ECO:0007669"/>
    <property type="project" value="TreeGrafter"/>
</dbReference>
<comment type="caution">
    <text evidence="7">The sequence shown here is derived from an EMBL/GenBank/DDBJ whole genome shotgun (WGS) entry which is preliminary data.</text>
</comment>
<comment type="subcellular location">
    <subcellularLocation>
        <location evidence="1">Nucleus</location>
    </subcellularLocation>
</comment>
<accession>A0A6L5B7Y7</accession>
<feature type="region of interest" description="Disordered" evidence="5">
    <location>
        <begin position="215"/>
        <end position="248"/>
    </location>
</feature>
<protein>
    <recommendedName>
        <fullName evidence="6">BHLH domain-containing protein</fullName>
    </recommendedName>
</protein>
<dbReference type="GO" id="GO:0043565">
    <property type="term" value="F:sequence-specific DNA binding"/>
    <property type="evidence" value="ECO:0007669"/>
    <property type="project" value="TreeGrafter"/>
</dbReference>
<dbReference type="InterPro" id="IPR051358">
    <property type="entry name" value="TF_AMS/ICE1/BHLH6-like"/>
</dbReference>
<dbReference type="InterPro" id="IPR054502">
    <property type="entry name" value="bHLH-TF_ACT-like_plant"/>
</dbReference>
<dbReference type="Proteomes" id="UP000593563">
    <property type="component" value="Unassembled WGS sequence"/>
</dbReference>
<dbReference type="SUPFAM" id="SSF47459">
    <property type="entry name" value="HLH, helix-loop-helix DNA-binding domain"/>
    <property type="match status" value="1"/>
</dbReference>
<evidence type="ECO:0000256" key="3">
    <source>
        <dbReference type="ARBA" id="ARBA00023163"/>
    </source>
</evidence>
<dbReference type="InterPro" id="IPR011598">
    <property type="entry name" value="bHLH_dom"/>
</dbReference>
<name>A0A6L5B7Y7_APIGR</name>
<keyword evidence="8" id="KW-1185">Reference proteome</keyword>
<keyword evidence="4" id="KW-0539">Nucleus</keyword>
<proteinExistence type="predicted"/>
<dbReference type="InterPro" id="IPR025610">
    <property type="entry name" value="MYC/MYB_N"/>
</dbReference>
<dbReference type="Pfam" id="PF14215">
    <property type="entry name" value="bHLH-MYC_N"/>
    <property type="match status" value="1"/>
</dbReference>
<evidence type="ECO:0000256" key="4">
    <source>
        <dbReference type="ARBA" id="ARBA00023242"/>
    </source>
</evidence>
<dbReference type="PANTHER" id="PTHR31945">
    <property type="entry name" value="TRANSCRIPTION FACTOR SCREAM2-RELATED"/>
    <property type="match status" value="1"/>
</dbReference>
<evidence type="ECO:0000256" key="5">
    <source>
        <dbReference type="SAM" id="MobiDB-lite"/>
    </source>
</evidence>
<dbReference type="InterPro" id="IPR036638">
    <property type="entry name" value="HLH_DNA-bd_sf"/>
</dbReference>
<evidence type="ECO:0000313" key="8">
    <source>
        <dbReference type="Proteomes" id="UP000593563"/>
    </source>
</evidence>
<dbReference type="GO" id="GO:0005634">
    <property type="term" value="C:nucleus"/>
    <property type="evidence" value="ECO:0007669"/>
    <property type="project" value="UniProtKB-SubCell"/>
</dbReference>
<dbReference type="Pfam" id="PF22754">
    <property type="entry name" value="bHLH-TF_ACT-like_plant"/>
    <property type="match status" value="1"/>
</dbReference>
<keyword evidence="2" id="KW-0805">Transcription regulation</keyword>